<feature type="transmembrane region" description="Helical" evidence="7">
    <location>
        <begin position="91"/>
        <end position="119"/>
    </location>
</feature>
<organism evidence="9 10">
    <name type="scientific">Cladosporium halotolerans</name>
    <dbReference type="NCBI Taxonomy" id="1052096"/>
    <lineage>
        <taxon>Eukaryota</taxon>
        <taxon>Fungi</taxon>
        <taxon>Dikarya</taxon>
        <taxon>Ascomycota</taxon>
        <taxon>Pezizomycotina</taxon>
        <taxon>Dothideomycetes</taxon>
        <taxon>Dothideomycetidae</taxon>
        <taxon>Cladosporiales</taxon>
        <taxon>Cladosporiaceae</taxon>
        <taxon>Cladosporium</taxon>
    </lineage>
</organism>
<keyword evidence="4 7" id="KW-1133">Transmembrane helix</keyword>
<keyword evidence="3 7" id="KW-0812">Transmembrane</keyword>
<dbReference type="PROSITE" id="PS50850">
    <property type="entry name" value="MFS"/>
    <property type="match status" value="1"/>
</dbReference>
<dbReference type="Gene3D" id="1.20.1720.10">
    <property type="entry name" value="Multidrug resistance protein D"/>
    <property type="match status" value="1"/>
</dbReference>
<evidence type="ECO:0000256" key="6">
    <source>
        <dbReference type="SAM" id="MobiDB-lite"/>
    </source>
</evidence>
<evidence type="ECO:0000256" key="4">
    <source>
        <dbReference type="ARBA" id="ARBA00022989"/>
    </source>
</evidence>
<feature type="transmembrane region" description="Helical" evidence="7">
    <location>
        <begin position="131"/>
        <end position="148"/>
    </location>
</feature>
<feature type="transmembrane region" description="Helical" evidence="7">
    <location>
        <begin position="160"/>
        <end position="179"/>
    </location>
</feature>
<keyword evidence="10" id="KW-1185">Reference proteome</keyword>
<evidence type="ECO:0000313" key="10">
    <source>
        <dbReference type="Proteomes" id="UP000803884"/>
    </source>
</evidence>
<dbReference type="Proteomes" id="UP000803884">
    <property type="component" value="Unassembled WGS sequence"/>
</dbReference>
<dbReference type="AlphaFoldDB" id="A0AB34L291"/>
<feature type="transmembrane region" description="Helical" evidence="7">
    <location>
        <begin position="316"/>
        <end position="337"/>
    </location>
</feature>
<feature type="transmembrane region" description="Helical" evidence="7">
    <location>
        <begin position="358"/>
        <end position="383"/>
    </location>
</feature>
<feature type="transmembrane region" description="Helical" evidence="7">
    <location>
        <begin position="281"/>
        <end position="304"/>
    </location>
</feature>
<feature type="domain" description="Major facilitator superfamily (MFS) profile" evidence="8">
    <location>
        <begin position="94"/>
        <end position="565"/>
    </location>
</feature>
<keyword evidence="5 7" id="KW-0472">Membrane</keyword>
<dbReference type="InterPro" id="IPR036259">
    <property type="entry name" value="MFS_trans_sf"/>
</dbReference>
<evidence type="ECO:0000256" key="3">
    <source>
        <dbReference type="ARBA" id="ARBA00022692"/>
    </source>
</evidence>
<dbReference type="PANTHER" id="PTHR42718:SF9">
    <property type="entry name" value="MAJOR FACILITATOR SUPERFAMILY MULTIDRUG TRANSPORTER MFSC"/>
    <property type="match status" value="1"/>
</dbReference>
<dbReference type="InterPro" id="IPR020846">
    <property type="entry name" value="MFS_dom"/>
</dbReference>
<accession>A0AB34L291</accession>
<evidence type="ECO:0000256" key="7">
    <source>
        <dbReference type="SAM" id="Phobius"/>
    </source>
</evidence>
<comment type="caution">
    <text evidence="9">The sequence shown here is derived from an EMBL/GenBank/DDBJ whole genome shotgun (WGS) entry which is preliminary data.</text>
</comment>
<dbReference type="SUPFAM" id="SSF103473">
    <property type="entry name" value="MFS general substrate transporter"/>
    <property type="match status" value="1"/>
</dbReference>
<dbReference type="GO" id="GO:0016020">
    <property type="term" value="C:membrane"/>
    <property type="evidence" value="ECO:0007669"/>
    <property type="project" value="UniProtKB-SubCell"/>
</dbReference>
<name>A0AB34L291_9PEZI</name>
<sequence>MSNTGEVKEQATSETHAVPVGSDSGEDSRKSSREYFDSRETLDDYGKNSEEIRSQNVGNNQDYDSEKATHGDPVERTITTGSQLPMSKARAIALVITLTGAAFLNTMSNQAVVIILPTIGRDLDIPAARQQWIVSAYSLTFGCFLLLWGRLADVCGKRKVFIWGSAWVCATTLVCPFVPNEIGFDIFRGLQGLGAAANVPTAIGILGVTFPPGQAKNYAFATYSAGAPLGSVIGNILGGVVGQYASWRWVLWILAILAAMVTVAGHVVIPQPKPQSQPLDLKNAVDWAGGATVTIAILVLLFALTEGNVVGWATPWIPVLIVIAFLLLTGFILWQMHLEKKTSRRPLIKTSIFKDAKVSAAMFAMMAFFGAFSNFLVFATFYYQDYQGLSTIQTTLRFLPTGVVGIVAIFIVSQILARVKVHYILMWGMMCCAIACLLFAVPIPPSTTYWAFGFPAMCLSVLGADALFPSLLLFTAQSLPKEDQALGGATINCVGQVGRAIGLAICTAIQVAVQEAKEGPAEAVTGEGSVGNSAYLSGLRGALWFNFGTAMAGFLVVAVAFRGTGKVGKK</sequence>
<feature type="compositionally biased region" description="Basic and acidic residues" evidence="6">
    <location>
        <begin position="26"/>
        <end position="53"/>
    </location>
</feature>
<feature type="transmembrane region" description="Helical" evidence="7">
    <location>
        <begin position="449"/>
        <end position="474"/>
    </location>
</feature>
<comment type="subcellular location">
    <subcellularLocation>
        <location evidence="1">Membrane</location>
        <topology evidence="1">Multi-pass membrane protein</topology>
    </subcellularLocation>
</comment>
<reference evidence="9 10" key="1">
    <citation type="journal article" date="2020" name="Microbiol. Resour. Announc.">
        <title>Draft Genome Sequence of a Cladosporium Species Isolated from the Mesophotic Ascidian Didemnum maculosum.</title>
        <authorList>
            <person name="Gioti A."/>
            <person name="Siaperas R."/>
            <person name="Nikolaivits E."/>
            <person name="Le Goff G."/>
            <person name="Ouazzani J."/>
            <person name="Kotoulas G."/>
            <person name="Topakas E."/>
        </authorList>
    </citation>
    <scope>NUCLEOTIDE SEQUENCE [LARGE SCALE GENOMIC DNA]</scope>
    <source>
        <strain evidence="9 10">TM138-S3</strain>
    </source>
</reference>
<feature type="region of interest" description="Disordered" evidence="6">
    <location>
        <begin position="1"/>
        <end position="78"/>
    </location>
</feature>
<feature type="compositionally biased region" description="Basic and acidic residues" evidence="6">
    <location>
        <begin position="1"/>
        <end position="11"/>
    </location>
</feature>
<dbReference type="PANTHER" id="PTHR42718">
    <property type="entry name" value="MAJOR FACILITATOR SUPERFAMILY MULTIDRUG TRANSPORTER MFSC"/>
    <property type="match status" value="1"/>
</dbReference>
<evidence type="ECO:0000256" key="2">
    <source>
        <dbReference type="ARBA" id="ARBA00022448"/>
    </source>
</evidence>
<dbReference type="GeneID" id="96002834"/>
<evidence type="ECO:0000256" key="5">
    <source>
        <dbReference type="ARBA" id="ARBA00023136"/>
    </source>
</evidence>
<feature type="transmembrane region" description="Helical" evidence="7">
    <location>
        <begin position="424"/>
        <end position="443"/>
    </location>
</feature>
<dbReference type="GO" id="GO:0022857">
    <property type="term" value="F:transmembrane transporter activity"/>
    <property type="evidence" value="ECO:0007669"/>
    <property type="project" value="InterPro"/>
</dbReference>
<feature type="transmembrane region" description="Helical" evidence="7">
    <location>
        <begin position="218"/>
        <end position="237"/>
    </location>
</feature>
<evidence type="ECO:0000313" key="9">
    <source>
        <dbReference type="EMBL" id="KAL1590015.1"/>
    </source>
</evidence>
<dbReference type="InterPro" id="IPR011701">
    <property type="entry name" value="MFS"/>
</dbReference>
<dbReference type="Gene3D" id="1.20.1250.20">
    <property type="entry name" value="MFS general substrate transporter like domains"/>
    <property type="match status" value="1"/>
</dbReference>
<dbReference type="RefSeq" id="XP_069233120.1">
    <property type="nucleotide sequence ID" value="XM_069369996.1"/>
</dbReference>
<gene>
    <name evidence="9" type="ORF">WHR41_01390</name>
</gene>
<proteinExistence type="predicted"/>
<dbReference type="CDD" id="cd17476">
    <property type="entry name" value="MFS_Amf1_MDR_like"/>
    <property type="match status" value="1"/>
</dbReference>
<feature type="transmembrane region" description="Helical" evidence="7">
    <location>
        <begin position="395"/>
        <end position="417"/>
    </location>
</feature>
<feature type="transmembrane region" description="Helical" evidence="7">
    <location>
        <begin position="249"/>
        <end position="269"/>
    </location>
</feature>
<dbReference type="Pfam" id="PF07690">
    <property type="entry name" value="MFS_1"/>
    <property type="match status" value="1"/>
</dbReference>
<dbReference type="EMBL" id="JAAQHG020000003">
    <property type="protein sequence ID" value="KAL1590015.1"/>
    <property type="molecule type" value="Genomic_DNA"/>
</dbReference>
<evidence type="ECO:0000259" key="8">
    <source>
        <dbReference type="PROSITE" id="PS50850"/>
    </source>
</evidence>
<keyword evidence="2" id="KW-0813">Transport</keyword>
<feature type="compositionally biased region" description="Basic and acidic residues" evidence="6">
    <location>
        <begin position="64"/>
        <end position="75"/>
    </location>
</feature>
<protein>
    <recommendedName>
        <fullName evidence="8">Major facilitator superfamily (MFS) profile domain-containing protein</fullName>
    </recommendedName>
</protein>
<evidence type="ECO:0000256" key="1">
    <source>
        <dbReference type="ARBA" id="ARBA00004141"/>
    </source>
</evidence>
<feature type="transmembrane region" description="Helical" evidence="7">
    <location>
        <begin position="543"/>
        <end position="561"/>
    </location>
</feature>